<evidence type="ECO:0000259" key="1">
    <source>
        <dbReference type="Pfam" id="PF11706"/>
    </source>
</evidence>
<dbReference type="EMBL" id="BSTJ01000003">
    <property type="protein sequence ID" value="GLY74494.1"/>
    <property type="molecule type" value="Genomic_DNA"/>
</dbReference>
<dbReference type="PANTHER" id="PTHR35525:SF3">
    <property type="entry name" value="BLL6575 PROTEIN"/>
    <property type="match status" value="1"/>
</dbReference>
<evidence type="ECO:0000313" key="2">
    <source>
        <dbReference type="EMBL" id="GLY74494.1"/>
    </source>
</evidence>
<proteinExistence type="predicted"/>
<dbReference type="Pfam" id="PF07336">
    <property type="entry name" value="ABATE"/>
    <property type="match status" value="1"/>
</dbReference>
<dbReference type="Proteomes" id="UP001165135">
    <property type="component" value="Unassembled WGS sequence"/>
</dbReference>
<dbReference type="Gene3D" id="1.10.3300.10">
    <property type="entry name" value="Jann2411-like domain"/>
    <property type="match status" value="1"/>
</dbReference>
<comment type="caution">
    <text evidence="2">The sequence shown here is derived from an EMBL/GenBank/DDBJ whole genome shotgun (WGS) entry which is preliminary data.</text>
</comment>
<name>A0A9W6RER3_9ACTN</name>
<gene>
    <name evidence="2" type="ORF">Airi01_027610</name>
</gene>
<dbReference type="AlphaFoldDB" id="A0A9W6RER3"/>
<dbReference type="InterPro" id="IPR010852">
    <property type="entry name" value="ABATE"/>
</dbReference>
<dbReference type="RefSeq" id="WP_285620337.1">
    <property type="nucleotide sequence ID" value="NZ_BSTJ01000003.1"/>
</dbReference>
<reference evidence="2" key="1">
    <citation type="submission" date="2023-03" db="EMBL/GenBank/DDBJ databases">
        <title>Actinoallomurus iriomotensis NBRC 103681.</title>
        <authorList>
            <person name="Ichikawa N."/>
            <person name="Sato H."/>
            <person name="Tonouchi N."/>
        </authorList>
    </citation>
    <scope>NUCLEOTIDE SEQUENCE</scope>
    <source>
        <strain evidence="2">NBRC 103681</strain>
    </source>
</reference>
<dbReference type="SUPFAM" id="SSF160904">
    <property type="entry name" value="Jann2411-like"/>
    <property type="match status" value="1"/>
</dbReference>
<sequence>MGDWVWDGGRLSIDLLNTVRDRAKTPRETLPTPDDLAVWLSEADLLADAHVGEQDLESARRLRTAIDTLAFPPEDPDPSAADEAVTVINAMAAAAPGGPRLARDGARLVAVPPEPSATTALARVALDAVDLLTGDESLRVCAAHDCGIRFADRSPARNRQWCSMRRCGNRTKARRHYSRSAGR</sequence>
<organism evidence="2 3">
    <name type="scientific">Actinoallomurus iriomotensis</name>
    <dbReference type="NCBI Taxonomy" id="478107"/>
    <lineage>
        <taxon>Bacteria</taxon>
        <taxon>Bacillati</taxon>
        <taxon>Actinomycetota</taxon>
        <taxon>Actinomycetes</taxon>
        <taxon>Streptosporangiales</taxon>
        <taxon>Thermomonosporaceae</taxon>
        <taxon>Actinoallomurus</taxon>
    </lineage>
</organism>
<dbReference type="InterPro" id="IPR023286">
    <property type="entry name" value="ABATE_dom_sf"/>
</dbReference>
<dbReference type="Pfam" id="PF11706">
    <property type="entry name" value="zf-CGNR"/>
    <property type="match status" value="1"/>
</dbReference>
<feature type="domain" description="Zinc finger CGNR" evidence="1">
    <location>
        <begin position="138"/>
        <end position="179"/>
    </location>
</feature>
<accession>A0A9W6RER3</accession>
<protein>
    <recommendedName>
        <fullName evidence="1">Zinc finger CGNR domain-containing protein</fullName>
    </recommendedName>
</protein>
<dbReference type="PANTHER" id="PTHR35525">
    <property type="entry name" value="BLL6575 PROTEIN"/>
    <property type="match status" value="1"/>
</dbReference>
<evidence type="ECO:0000313" key="3">
    <source>
        <dbReference type="Proteomes" id="UP001165135"/>
    </source>
</evidence>
<dbReference type="InterPro" id="IPR021005">
    <property type="entry name" value="Znf_CGNR"/>
</dbReference>